<feature type="non-terminal residue" evidence="3">
    <location>
        <position position="1"/>
    </location>
</feature>
<dbReference type="PANTHER" id="PTHR47163">
    <property type="entry name" value="DDE_TNP_IS1595 DOMAIN-CONTAINING PROTEIN"/>
    <property type="match status" value="1"/>
</dbReference>
<keyword evidence="1" id="KW-0732">Signal</keyword>
<dbReference type="PANTHER" id="PTHR47163:SF2">
    <property type="entry name" value="SI:DKEY-17M8.2"/>
    <property type="match status" value="1"/>
</dbReference>
<name>A0A0P4VKC7_9HEMI</name>
<dbReference type="AlphaFoldDB" id="A0A0P4VKC7"/>
<evidence type="ECO:0000256" key="1">
    <source>
        <dbReference type="SAM" id="SignalP"/>
    </source>
</evidence>
<evidence type="ECO:0000313" key="3">
    <source>
        <dbReference type="EMBL" id="JAI52938.1"/>
    </source>
</evidence>
<dbReference type="InterPro" id="IPR024445">
    <property type="entry name" value="Tnp_ISXO2-like"/>
</dbReference>
<dbReference type="NCBIfam" id="NF033547">
    <property type="entry name" value="transpos_IS1595"/>
    <property type="match status" value="1"/>
</dbReference>
<feature type="domain" description="ISXO2-like transposase" evidence="2">
    <location>
        <begin position="63"/>
        <end position="205"/>
    </location>
</feature>
<evidence type="ECO:0000259" key="2">
    <source>
        <dbReference type="SMART" id="SM01126"/>
    </source>
</evidence>
<proteinExistence type="evidence at transcript level"/>
<organism evidence="3">
    <name type="scientific">Rhodnius neglectus</name>
    <dbReference type="NCBI Taxonomy" id="72488"/>
    <lineage>
        <taxon>Eukaryota</taxon>
        <taxon>Metazoa</taxon>
        <taxon>Ecdysozoa</taxon>
        <taxon>Arthropoda</taxon>
        <taxon>Hexapoda</taxon>
        <taxon>Insecta</taxon>
        <taxon>Pterygota</taxon>
        <taxon>Neoptera</taxon>
        <taxon>Paraneoptera</taxon>
        <taxon>Hemiptera</taxon>
        <taxon>Heteroptera</taxon>
        <taxon>Panheteroptera</taxon>
        <taxon>Cimicomorpha</taxon>
        <taxon>Reduviidae</taxon>
        <taxon>Triatominae</taxon>
        <taxon>Rhodnius</taxon>
    </lineage>
</organism>
<dbReference type="EMBL" id="GDKW01003657">
    <property type="protein sequence ID" value="JAI52938.1"/>
    <property type="molecule type" value="mRNA"/>
</dbReference>
<feature type="signal peptide" evidence="1">
    <location>
        <begin position="1"/>
        <end position="20"/>
    </location>
</feature>
<dbReference type="Pfam" id="PF12762">
    <property type="entry name" value="DDE_Tnp_IS1595"/>
    <property type="match status" value="1"/>
</dbReference>
<dbReference type="InterPro" id="IPR053164">
    <property type="entry name" value="IS1016-like_transposase"/>
</dbReference>
<sequence length="226" mass="26373">KGSWFEFSKLSICNILLVTFHWFHKLPNKYTEQMLQMSSSTVVDWKSFCREICMEACVKESKPIGGVNVIVEIDEIKFGKRKYNRGKAVRGKWVIGGLEKGSHKMFFRVVKNRGKDVLLDIIKTFVLPGTTIISKCWKSYDCLEDERYRHLMLNHSLKFKNPENGVHTNSIEGMWSTIKRSLSISTNHCKDHFDGYLAEYMWRRSHPSQKFTDFLEAVRCVYAPSD</sequence>
<protein>
    <submittedName>
        <fullName evidence="3">Putative isxo2-like transposase domain protein</fullName>
    </submittedName>
</protein>
<dbReference type="SMART" id="SM01126">
    <property type="entry name" value="DDE_Tnp_IS1595"/>
    <property type="match status" value="1"/>
</dbReference>
<accession>A0A0P4VKC7</accession>
<feature type="chain" id="PRO_5006069889" evidence="1">
    <location>
        <begin position="21"/>
        <end position="226"/>
    </location>
</feature>
<reference evidence="3" key="1">
    <citation type="journal article" date="2016" name="PLoS Negl. Trop. Dis.">
        <title>A Deep Insight into the Sialome of Rhodnius neglectus, a Vector of Chagas Disease.</title>
        <authorList>
            <person name="Santiago P.B."/>
            <person name="Assumpcao T.C."/>
            <person name="Araujo C.N."/>
            <person name="Bastos I.M."/>
            <person name="Neves D."/>
            <person name="Silva I.G."/>
            <person name="Charneau S."/>
            <person name="Queiroz R.M."/>
            <person name="Raiol T."/>
            <person name="Oliveira J.V."/>
            <person name="Sousa M.V."/>
            <person name="Calvo E."/>
            <person name="Ribeiro J.M."/>
            <person name="Santana J.M."/>
        </authorList>
    </citation>
    <scope>NUCLEOTIDE SEQUENCE</scope>
    <source>
        <tissue evidence="3">Salivary glands</tissue>
    </source>
</reference>
<feature type="non-terminal residue" evidence="3">
    <location>
        <position position="226"/>
    </location>
</feature>